<keyword evidence="8" id="KW-1185">Reference proteome</keyword>
<dbReference type="Gene3D" id="6.10.110.10">
    <property type="match status" value="1"/>
</dbReference>
<comment type="similarity">
    <text evidence="2">Belongs to the IFI6/IFI27 family.</text>
</comment>
<gene>
    <name evidence="7" type="primary">LOC103187080</name>
</gene>
<reference evidence="7" key="4">
    <citation type="submission" date="2025-08" db="UniProtKB">
        <authorList>
            <consortium name="Ensembl"/>
        </authorList>
    </citation>
    <scope>IDENTIFICATION</scope>
</reference>
<evidence type="ECO:0000256" key="2">
    <source>
        <dbReference type="ARBA" id="ARBA00007262"/>
    </source>
</evidence>
<feature type="chain" id="PRO_5021278257" evidence="6">
    <location>
        <begin position="20"/>
        <end position="144"/>
    </location>
</feature>
<evidence type="ECO:0000256" key="1">
    <source>
        <dbReference type="ARBA" id="ARBA00004141"/>
    </source>
</evidence>
<reference evidence="8" key="3">
    <citation type="journal article" date="2014" name="Nature">
        <title>Elephant shark genome provides unique insights into gnathostome evolution.</title>
        <authorList>
            <consortium name="International Elephant Shark Genome Sequencing Consortium"/>
            <person name="Venkatesh B."/>
            <person name="Lee A.P."/>
            <person name="Ravi V."/>
            <person name="Maurya A.K."/>
            <person name="Lian M.M."/>
            <person name="Swann J.B."/>
            <person name="Ohta Y."/>
            <person name="Flajnik M.F."/>
            <person name="Sutoh Y."/>
            <person name="Kasahara M."/>
            <person name="Hoon S."/>
            <person name="Gangu V."/>
            <person name="Roy S.W."/>
            <person name="Irimia M."/>
            <person name="Korzh V."/>
            <person name="Kondrychyn I."/>
            <person name="Lim Z.W."/>
            <person name="Tay B.H."/>
            <person name="Tohari S."/>
            <person name="Kong K.W."/>
            <person name="Ho S."/>
            <person name="Lorente-Galdos B."/>
            <person name="Quilez J."/>
            <person name="Marques-Bonet T."/>
            <person name="Raney B.J."/>
            <person name="Ingham P.W."/>
            <person name="Tay A."/>
            <person name="Hillier L.W."/>
            <person name="Minx P."/>
            <person name="Boehm T."/>
            <person name="Wilson R.K."/>
            <person name="Brenner S."/>
            <person name="Warren W.C."/>
        </authorList>
    </citation>
    <scope>NUCLEOTIDE SEQUENCE [LARGE SCALE GENOMIC DNA]</scope>
</reference>
<dbReference type="Proteomes" id="UP000314986">
    <property type="component" value="Unassembled WGS sequence"/>
</dbReference>
<proteinExistence type="inferred from homology"/>
<reference evidence="7" key="5">
    <citation type="submission" date="2025-09" db="UniProtKB">
        <authorList>
            <consortium name="Ensembl"/>
        </authorList>
    </citation>
    <scope>IDENTIFICATION</scope>
</reference>
<evidence type="ECO:0000313" key="7">
    <source>
        <dbReference type="Ensembl" id="ENSCMIP00000017486.1"/>
    </source>
</evidence>
<name>A0A4W3HN43_CALMI</name>
<evidence type="ECO:0000256" key="5">
    <source>
        <dbReference type="ARBA" id="ARBA00023136"/>
    </source>
</evidence>
<dbReference type="InterPro" id="IPR038213">
    <property type="entry name" value="IFI6/IFI27-like_sf"/>
</dbReference>
<dbReference type="PANTHER" id="PTHR16932">
    <property type="entry name" value="INTERFERON ALPHA-INDUCIBLE PROTEIN 27"/>
    <property type="match status" value="1"/>
</dbReference>
<sequence>MRCLVMLTVVLCSFCTVEAISRSKALLMSVGAGGAIVGARSCITALGFTSSGIKSGSWASTLMSTVTYLNGGRIPPGSFVTTLESIGNLFFFLFPILLLPGELLPNLYRLSGGSHSPGLGDTETPIKITSCPTHQQCLNSAPLP</sequence>
<keyword evidence="5" id="KW-0472">Membrane</keyword>
<dbReference type="PANTHER" id="PTHR16932:SF18">
    <property type="entry name" value="INTERFERON, ALPHA-INDUCIBLE PROTEIN 27-LIKE 2"/>
    <property type="match status" value="1"/>
</dbReference>
<keyword evidence="4" id="KW-1133">Transmembrane helix</keyword>
<dbReference type="GO" id="GO:0016020">
    <property type="term" value="C:membrane"/>
    <property type="evidence" value="ECO:0007669"/>
    <property type="project" value="UniProtKB-SubCell"/>
</dbReference>
<evidence type="ECO:0000256" key="6">
    <source>
        <dbReference type="SAM" id="SignalP"/>
    </source>
</evidence>
<keyword evidence="6" id="KW-0732">Signal</keyword>
<protein>
    <submittedName>
        <fullName evidence="7">Interferon alpha-inducible protein 27-like protein 1</fullName>
    </submittedName>
</protein>
<evidence type="ECO:0000256" key="4">
    <source>
        <dbReference type="ARBA" id="ARBA00022989"/>
    </source>
</evidence>
<evidence type="ECO:0000256" key="3">
    <source>
        <dbReference type="ARBA" id="ARBA00022692"/>
    </source>
</evidence>
<dbReference type="AlphaFoldDB" id="A0A4W3HN43"/>
<dbReference type="InParanoid" id="A0A4W3HN43"/>
<comment type="subcellular location">
    <subcellularLocation>
        <location evidence="1">Membrane</location>
        <topology evidence="1">Multi-pass membrane protein</topology>
    </subcellularLocation>
</comment>
<dbReference type="Ensembl" id="ENSCMIT00000017824.1">
    <property type="protein sequence ID" value="ENSCMIP00000017486.1"/>
    <property type="gene ID" value="ENSCMIG00000008340.1"/>
</dbReference>
<reference evidence="8" key="2">
    <citation type="journal article" date="2007" name="PLoS Biol.">
        <title>Survey sequencing and comparative analysis of the elephant shark (Callorhinchus milii) genome.</title>
        <authorList>
            <person name="Venkatesh B."/>
            <person name="Kirkness E.F."/>
            <person name="Loh Y.H."/>
            <person name="Halpern A.L."/>
            <person name="Lee A.P."/>
            <person name="Johnson J."/>
            <person name="Dandona N."/>
            <person name="Viswanathan L.D."/>
            <person name="Tay A."/>
            <person name="Venter J.C."/>
            <person name="Strausberg R.L."/>
            <person name="Brenner S."/>
        </authorList>
    </citation>
    <scope>NUCLEOTIDE SEQUENCE [LARGE SCALE GENOMIC DNA]</scope>
</reference>
<accession>A0A4W3HN43</accession>
<reference evidence="8" key="1">
    <citation type="journal article" date="2006" name="Science">
        <title>Ancient noncoding elements conserved in the human genome.</title>
        <authorList>
            <person name="Venkatesh B."/>
            <person name="Kirkness E.F."/>
            <person name="Loh Y.H."/>
            <person name="Halpern A.L."/>
            <person name="Lee A.P."/>
            <person name="Johnson J."/>
            <person name="Dandona N."/>
            <person name="Viswanathan L.D."/>
            <person name="Tay A."/>
            <person name="Venter J.C."/>
            <person name="Strausberg R.L."/>
            <person name="Brenner S."/>
        </authorList>
    </citation>
    <scope>NUCLEOTIDE SEQUENCE [LARGE SCALE GENOMIC DNA]</scope>
</reference>
<dbReference type="InterPro" id="IPR009311">
    <property type="entry name" value="IFI6/IFI27-like"/>
</dbReference>
<keyword evidence="3" id="KW-0812">Transmembrane</keyword>
<feature type="signal peptide" evidence="6">
    <location>
        <begin position="1"/>
        <end position="19"/>
    </location>
</feature>
<evidence type="ECO:0000313" key="8">
    <source>
        <dbReference type="Proteomes" id="UP000314986"/>
    </source>
</evidence>
<dbReference type="Pfam" id="PF06140">
    <property type="entry name" value="Ifi-6-16"/>
    <property type="match status" value="1"/>
</dbReference>
<organism evidence="7 8">
    <name type="scientific">Callorhinchus milii</name>
    <name type="common">Ghost shark</name>
    <dbReference type="NCBI Taxonomy" id="7868"/>
    <lineage>
        <taxon>Eukaryota</taxon>
        <taxon>Metazoa</taxon>
        <taxon>Chordata</taxon>
        <taxon>Craniata</taxon>
        <taxon>Vertebrata</taxon>
        <taxon>Chondrichthyes</taxon>
        <taxon>Holocephali</taxon>
        <taxon>Chimaeriformes</taxon>
        <taxon>Callorhinchidae</taxon>
        <taxon>Callorhinchus</taxon>
    </lineage>
</organism>